<name>A0AAD4VC78_PRUDU</name>
<comment type="caution">
    <text evidence="1">The sequence shown here is derived from an EMBL/GenBank/DDBJ whole genome shotgun (WGS) entry which is preliminary data.</text>
</comment>
<protein>
    <submittedName>
        <fullName evidence="1">Uncharacterized protein</fullName>
    </submittedName>
</protein>
<accession>A0AAD4VC78</accession>
<sequence>MSDRAPESFVQPTIPRFKGHYDHLSMLMENFLRSKEYWDLVETNIVELEGELTHAQQKKIDDLKLKDLKVKNCLFKPIECFVQPIYLFLISLLLISRRGHINPMINLCKLLSSKKPDILITYVVTEEWHGFMGFDQKPHNIRFATVPNLIPSELVRANDILGFVEAVNTKLEAPVEQLLDRLEQPVS</sequence>
<dbReference type="AlphaFoldDB" id="A0AAD4VC78"/>
<dbReference type="EMBL" id="JAJFAZ020000006">
    <property type="protein sequence ID" value="KAI5321627.1"/>
    <property type="molecule type" value="Genomic_DNA"/>
</dbReference>
<organism evidence="1 2">
    <name type="scientific">Prunus dulcis</name>
    <name type="common">Almond</name>
    <name type="synonym">Amygdalus dulcis</name>
    <dbReference type="NCBI Taxonomy" id="3755"/>
    <lineage>
        <taxon>Eukaryota</taxon>
        <taxon>Viridiplantae</taxon>
        <taxon>Streptophyta</taxon>
        <taxon>Embryophyta</taxon>
        <taxon>Tracheophyta</taxon>
        <taxon>Spermatophyta</taxon>
        <taxon>Magnoliopsida</taxon>
        <taxon>eudicotyledons</taxon>
        <taxon>Gunneridae</taxon>
        <taxon>Pentapetalae</taxon>
        <taxon>rosids</taxon>
        <taxon>fabids</taxon>
        <taxon>Rosales</taxon>
        <taxon>Rosaceae</taxon>
        <taxon>Amygdaloideae</taxon>
        <taxon>Amygdaleae</taxon>
        <taxon>Prunus</taxon>
    </lineage>
</organism>
<evidence type="ECO:0000313" key="2">
    <source>
        <dbReference type="Proteomes" id="UP001054821"/>
    </source>
</evidence>
<proteinExistence type="predicted"/>
<evidence type="ECO:0000313" key="1">
    <source>
        <dbReference type="EMBL" id="KAI5321627.1"/>
    </source>
</evidence>
<dbReference type="Gene3D" id="3.40.50.2000">
    <property type="entry name" value="Glycogen Phosphorylase B"/>
    <property type="match status" value="1"/>
</dbReference>
<dbReference type="Proteomes" id="UP001054821">
    <property type="component" value="Chromosome 6"/>
</dbReference>
<reference evidence="1 2" key="1">
    <citation type="journal article" date="2022" name="G3 (Bethesda)">
        <title>Whole-genome sequence and methylome profiling of the almond [Prunus dulcis (Mill.) D.A. Webb] cultivar 'Nonpareil'.</title>
        <authorList>
            <person name="D'Amico-Willman K.M."/>
            <person name="Ouma W.Z."/>
            <person name="Meulia T."/>
            <person name="Sideli G.M."/>
            <person name="Gradziel T.M."/>
            <person name="Fresnedo-Ramirez J."/>
        </authorList>
    </citation>
    <scope>NUCLEOTIDE SEQUENCE [LARGE SCALE GENOMIC DNA]</scope>
    <source>
        <strain evidence="1">Clone GOH B32 T37-40</strain>
    </source>
</reference>
<gene>
    <name evidence="1" type="ORF">L3X38_030698</name>
</gene>
<dbReference type="SUPFAM" id="SSF53756">
    <property type="entry name" value="UDP-Glycosyltransferase/glycogen phosphorylase"/>
    <property type="match status" value="1"/>
</dbReference>
<keyword evidence="2" id="KW-1185">Reference proteome</keyword>